<dbReference type="SUPFAM" id="SSF47781">
    <property type="entry name" value="RuvA domain 2-like"/>
    <property type="match status" value="1"/>
</dbReference>
<organism evidence="3 4">
    <name type="scientific">Vogesella amnigena</name>
    <dbReference type="NCBI Taxonomy" id="1507449"/>
    <lineage>
        <taxon>Bacteria</taxon>
        <taxon>Pseudomonadati</taxon>
        <taxon>Pseudomonadota</taxon>
        <taxon>Betaproteobacteria</taxon>
        <taxon>Neisseriales</taxon>
        <taxon>Chromobacteriaceae</taxon>
        <taxon>Vogesella</taxon>
    </lineage>
</organism>
<evidence type="ECO:0008006" key="5">
    <source>
        <dbReference type="Google" id="ProtNLM"/>
    </source>
</evidence>
<evidence type="ECO:0000313" key="4">
    <source>
        <dbReference type="Proteomes" id="UP001595636"/>
    </source>
</evidence>
<feature type="compositionally biased region" description="Polar residues" evidence="1">
    <location>
        <begin position="118"/>
        <end position="127"/>
    </location>
</feature>
<gene>
    <name evidence="3" type="ORF">ACFOKJ_07905</name>
</gene>
<dbReference type="Proteomes" id="UP001595636">
    <property type="component" value="Unassembled WGS sequence"/>
</dbReference>
<dbReference type="InterPro" id="IPR010994">
    <property type="entry name" value="RuvA_2-like"/>
</dbReference>
<reference evidence="4" key="1">
    <citation type="journal article" date="2019" name="Int. J. Syst. Evol. Microbiol.">
        <title>The Global Catalogue of Microorganisms (GCM) 10K type strain sequencing project: providing services to taxonomists for standard genome sequencing and annotation.</title>
        <authorList>
            <consortium name="The Broad Institute Genomics Platform"/>
            <consortium name="The Broad Institute Genome Sequencing Center for Infectious Disease"/>
            <person name="Wu L."/>
            <person name="Ma J."/>
        </authorList>
    </citation>
    <scope>NUCLEOTIDE SEQUENCE [LARGE SCALE GENOMIC DNA]</scope>
    <source>
        <strain evidence="4">KCTC 42195</strain>
    </source>
</reference>
<keyword evidence="2" id="KW-0732">Signal</keyword>
<evidence type="ECO:0000256" key="2">
    <source>
        <dbReference type="SAM" id="SignalP"/>
    </source>
</evidence>
<feature type="chain" id="PRO_5045219562" description="Competence protein ComEA" evidence="2">
    <location>
        <begin position="20"/>
        <end position="151"/>
    </location>
</feature>
<feature type="signal peptide" evidence="2">
    <location>
        <begin position="1"/>
        <end position="19"/>
    </location>
</feature>
<keyword evidence="4" id="KW-1185">Reference proteome</keyword>
<evidence type="ECO:0000313" key="3">
    <source>
        <dbReference type="EMBL" id="MFC3626058.1"/>
    </source>
</evidence>
<sequence>MRKSLVALCWLTLAAPVMALDINEATVEQLVASGFSTTDAQTIYDAIHPTVDTVSPVTSSKQLLALPGITQGDLNRVRSQLTVNGQRITTRSGTAPAIPGVSPAIPAKKAAIPTATTEQSLPSGNATNGNRGGKNEGNKGGNKGGNGKGNS</sequence>
<protein>
    <recommendedName>
        <fullName evidence="5">Competence protein ComEA</fullName>
    </recommendedName>
</protein>
<feature type="compositionally biased region" description="Low complexity" evidence="1">
    <location>
        <begin position="103"/>
        <end position="117"/>
    </location>
</feature>
<name>A0ABV7TTQ5_9NEIS</name>
<comment type="caution">
    <text evidence="3">The sequence shown here is derived from an EMBL/GenBank/DDBJ whole genome shotgun (WGS) entry which is preliminary data.</text>
</comment>
<feature type="region of interest" description="Disordered" evidence="1">
    <location>
        <begin position="91"/>
        <end position="151"/>
    </location>
</feature>
<accession>A0ABV7TTQ5</accession>
<dbReference type="RefSeq" id="WP_390278252.1">
    <property type="nucleotide sequence ID" value="NZ_JBHRYH010000017.1"/>
</dbReference>
<proteinExistence type="predicted"/>
<dbReference type="EMBL" id="JBHRYH010000017">
    <property type="protein sequence ID" value="MFC3626058.1"/>
    <property type="molecule type" value="Genomic_DNA"/>
</dbReference>
<feature type="compositionally biased region" description="Gly residues" evidence="1">
    <location>
        <begin position="138"/>
        <end position="151"/>
    </location>
</feature>
<evidence type="ECO:0000256" key="1">
    <source>
        <dbReference type="SAM" id="MobiDB-lite"/>
    </source>
</evidence>